<evidence type="ECO:0000256" key="2">
    <source>
        <dbReference type="ARBA" id="ARBA00023015"/>
    </source>
</evidence>
<evidence type="ECO:0000256" key="3">
    <source>
        <dbReference type="ARBA" id="ARBA00023054"/>
    </source>
</evidence>
<feature type="region of interest" description="Disordered" evidence="7">
    <location>
        <begin position="63"/>
        <end position="114"/>
    </location>
</feature>
<dbReference type="RefSeq" id="XP_005838987.1">
    <property type="nucleotide sequence ID" value="XM_005838930.1"/>
</dbReference>
<keyword evidence="6" id="KW-0539">Nucleus</keyword>
<feature type="domain" description="RWP-RK" evidence="8">
    <location>
        <begin position="109"/>
        <end position="194"/>
    </location>
</feature>
<keyword evidence="2" id="KW-0805">Transcription regulation</keyword>
<dbReference type="EnsemblProtists" id="EKX52007">
    <property type="protein sequence ID" value="EKX52007"/>
    <property type="gene ID" value="GUITHDRAFT_150869"/>
</dbReference>
<dbReference type="HOGENOM" id="CLU_1312237_0_0_1"/>
<feature type="compositionally biased region" description="Polar residues" evidence="7">
    <location>
        <begin position="75"/>
        <end position="85"/>
    </location>
</feature>
<evidence type="ECO:0000256" key="6">
    <source>
        <dbReference type="ARBA" id="ARBA00023242"/>
    </source>
</evidence>
<evidence type="ECO:0000256" key="5">
    <source>
        <dbReference type="ARBA" id="ARBA00023163"/>
    </source>
</evidence>
<dbReference type="AlphaFoldDB" id="L1JUA9"/>
<protein>
    <recommendedName>
        <fullName evidence="8">RWP-RK domain-containing protein</fullName>
    </recommendedName>
</protein>
<dbReference type="EMBL" id="JH992974">
    <property type="protein sequence ID" value="EKX52007.1"/>
    <property type="molecule type" value="Genomic_DNA"/>
</dbReference>
<feature type="compositionally biased region" description="Polar residues" evidence="7">
    <location>
        <begin position="102"/>
        <end position="114"/>
    </location>
</feature>
<dbReference type="PROSITE" id="PS51519">
    <property type="entry name" value="RWP_RK"/>
    <property type="match status" value="1"/>
</dbReference>
<evidence type="ECO:0000313" key="10">
    <source>
        <dbReference type="EnsemblProtists" id="EKX52007"/>
    </source>
</evidence>
<evidence type="ECO:0000313" key="11">
    <source>
        <dbReference type="Proteomes" id="UP000011087"/>
    </source>
</evidence>
<keyword evidence="11" id="KW-1185">Reference proteome</keyword>
<dbReference type="Proteomes" id="UP000011087">
    <property type="component" value="Unassembled WGS sequence"/>
</dbReference>
<accession>L1JUA9</accession>
<dbReference type="GeneID" id="17308403"/>
<keyword evidence="4" id="KW-0238">DNA-binding</keyword>
<sequence>MANPLLPTFPLFIPQQPILFPVAPKPTNTIPTPVLLALLENMKNMNTLLSMSNMRQPVNTFTQFQPIPETRPMETEQSSEPSTEMCSEHNSDEEVEDKQVTKSDSVSVKVQVRNSRTTARSEPIEITYEQLAKHFHRSLESAASSIGIGKSTMKVVCRRLGIKKWPYTHKGQRRRRPSKKIQASVSLLHLGWNACCSRRLAAVRISTCLQ</sequence>
<dbReference type="PANTHER" id="PTHR46373">
    <property type="entry name" value="PROTEIN RKD4"/>
    <property type="match status" value="1"/>
</dbReference>
<evidence type="ECO:0000313" key="9">
    <source>
        <dbReference type="EMBL" id="EKX52007.1"/>
    </source>
</evidence>
<dbReference type="OrthoDB" id="6270329at2759"/>
<keyword evidence="5" id="KW-0804">Transcription</keyword>
<reference evidence="9 11" key="1">
    <citation type="journal article" date="2012" name="Nature">
        <title>Algal genomes reveal evolutionary mosaicism and the fate of nucleomorphs.</title>
        <authorList>
            <consortium name="DOE Joint Genome Institute"/>
            <person name="Curtis B.A."/>
            <person name="Tanifuji G."/>
            <person name="Burki F."/>
            <person name="Gruber A."/>
            <person name="Irimia M."/>
            <person name="Maruyama S."/>
            <person name="Arias M.C."/>
            <person name="Ball S.G."/>
            <person name="Gile G.H."/>
            <person name="Hirakawa Y."/>
            <person name="Hopkins J.F."/>
            <person name="Kuo A."/>
            <person name="Rensing S.A."/>
            <person name="Schmutz J."/>
            <person name="Symeonidi A."/>
            <person name="Elias M."/>
            <person name="Eveleigh R.J."/>
            <person name="Herman E.K."/>
            <person name="Klute M.J."/>
            <person name="Nakayama T."/>
            <person name="Obornik M."/>
            <person name="Reyes-Prieto A."/>
            <person name="Armbrust E.V."/>
            <person name="Aves S.J."/>
            <person name="Beiko R.G."/>
            <person name="Coutinho P."/>
            <person name="Dacks J.B."/>
            <person name="Durnford D.G."/>
            <person name="Fast N.M."/>
            <person name="Green B.R."/>
            <person name="Grisdale C.J."/>
            <person name="Hempel F."/>
            <person name="Henrissat B."/>
            <person name="Hoppner M.P."/>
            <person name="Ishida K."/>
            <person name="Kim E."/>
            <person name="Koreny L."/>
            <person name="Kroth P.G."/>
            <person name="Liu Y."/>
            <person name="Malik S.B."/>
            <person name="Maier U.G."/>
            <person name="McRose D."/>
            <person name="Mock T."/>
            <person name="Neilson J.A."/>
            <person name="Onodera N.T."/>
            <person name="Poole A.M."/>
            <person name="Pritham E.J."/>
            <person name="Richards T.A."/>
            <person name="Rocap G."/>
            <person name="Roy S.W."/>
            <person name="Sarai C."/>
            <person name="Schaack S."/>
            <person name="Shirato S."/>
            <person name="Slamovits C.H."/>
            <person name="Spencer D.F."/>
            <person name="Suzuki S."/>
            <person name="Worden A.Z."/>
            <person name="Zauner S."/>
            <person name="Barry K."/>
            <person name="Bell C."/>
            <person name="Bharti A.K."/>
            <person name="Crow J.A."/>
            <person name="Grimwood J."/>
            <person name="Kramer R."/>
            <person name="Lindquist E."/>
            <person name="Lucas S."/>
            <person name="Salamov A."/>
            <person name="McFadden G.I."/>
            <person name="Lane C.E."/>
            <person name="Keeling P.J."/>
            <person name="Gray M.W."/>
            <person name="Grigoriev I.V."/>
            <person name="Archibald J.M."/>
        </authorList>
    </citation>
    <scope>NUCLEOTIDE SEQUENCE</scope>
    <source>
        <strain evidence="9 11">CCMP2712</strain>
    </source>
</reference>
<comment type="function">
    <text evidence="1">Putative transcription factor.</text>
</comment>
<dbReference type="GO" id="GO:0003677">
    <property type="term" value="F:DNA binding"/>
    <property type="evidence" value="ECO:0007669"/>
    <property type="project" value="UniProtKB-KW"/>
</dbReference>
<dbReference type="InterPro" id="IPR044607">
    <property type="entry name" value="RKD-like"/>
</dbReference>
<proteinExistence type="predicted"/>
<reference evidence="10" key="3">
    <citation type="submission" date="2015-06" db="UniProtKB">
        <authorList>
            <consortium name="EnsemblProtists"/>
        </authorList>
    </citation>
    <scope>IDENTIFICATION</scope>
</reference>
<dbReference type="GO" id="GO:0003700">
    <property type="term" value="F:DNA-binding transcription factor activity"/>
    <property type="evidence" value="ECO:0007669"/>
    <property type="project" value="InterPro"/>
</dbReference>
<name>L1JUA9_GUITC</name>
<dbReference type="Pfam" id="PF02042">
    <property type="entry name" value="RWP-RK"/>
    <property type="match status" value="1"/>
</dbReference>
<organism evidence="9">
    <name type="scientific">Guillardia theta (strain CCMP2712)</name>
    <name type="common">Cryptophyte</name>
    <dbReference type="NCBI Taxonomy" id="905079"/>
    <lineage>
        <taxon>Eukaryota</taxon>
        <taxon>Cryptophyceae</taxon>
        <taxon>Pyrenomonadales</taxon>
        <taxon>Geminigeraceae</taxon>
        <taxon>Guillardia</taxon>
    </lineage>
</organism>
<dbReference type="KEGG" id="gtt:GUITHDRAFT_150869"/>
<evidence type="ECO:0000256" key="7">
    <source>
        <dbReference type="SAM" id="MobiDB-lite"/>
    </source>
</evidence>
<dbReference type="PaxDb" id="55529-EKX52007"/>
<evidence type="ECO:0000256" key="1">
    <source>
        <dbReference type="ARBA" id="ARBA00004049"/>
    </source>
</evidence>
<feature type="compositionally biased region" description="Basic and acidic residues" evidence="7">
    <location>
        <begin position="86"/>
        <end position="101"/>
    </location>
</feature>
<evidence type="ECO:0000259" key="8">
    <source>
        <dbReference type="PROSITE" id="PS51519"/>
    </source>
</evidence>
<keyword evidence="3" id="KW-0175">Coiled coil</keyword>
<gene>
    <name evidence="9" type="ORF">GUITHDRAFT_150869</name>
</gene>
<evidence type="ECO:0000256" key="4">
    <source>
        <dbReference type="ARBA" id="ARBA00023125"/>
    </source>
</evidence>
<dbReference type="PANTHER" id="PTHR46373:SF2">
    <property type="entry name" value="RWP-RK DOMAIN-CONTAINING PROTEIN"/>
    <property type="match status" value="1"/>
</dbReference>
<dbReference type="InterPro" id="IPR003035">
    <property type="entry name" value="RWP-RK_dom"/>
</dbReference>
<reference evidence="11" key="2">
    <citation type="submission" date="2012-11" db="EMBL/GenBank/DDBJ databases">
        <authorList>
            <person name="Kuo A."/>
            <person name="Curtis B.A."/>
            <person name="Tanifuji G."/>
            <person name="Burki F."/>
            <person name="Gruber A."/>
            <person name="Irimia M."/>
            <person name="Maruyama S."/>
            <person name="Arias M.C."/>
            <person name="Ball S.G."/>
            <person name="Gile G.H."/>
            <person name="Hirakawa Y."/>
            <person name="Hopkins J.F."/>
            <person name="Rensing S.A."/>
            <person name="Schmutz J."/>
            <person name="Symeonidi A."/>
            <person name="Elias M."/>
            <person name="Eveleigh R.J."/>
            <person name="Herman E.K."/>
            <person name="Klute M.J."/>
            <person name="Nakayama T."/>
            <person name="Obornik M."/>
            <person name="Reyes-Prieto A."/>
            <person name="Armbrust E.V."/>
            <person name="Aves S.J."/>
            <person name="Beiko R.G."/>
            <person name="Coutinho P."/>
            <person name="Dacks J.B."/>
            <person name="Durnford D.G."/>
            <person name="Fast N.M."/>
            <person name="Green B.R."/>
            <person name="Grisdale C."/>
            <person name="Hempe F."/>
            <person name="Henrissat B."/>
            <person name="Hoppner M.P."/>
            <person name="Ishida K.-I."/>
            <person name="Kim E."/>
            <person name="Koreny L."/>
            <person name="Kroth P.G."/>
            <person name="Liu Y."/>
            <person name="Malik S.-B."/>
            <person name="Maier U.G."/>
            <person name="McRose D."/>
            <person name="Mock T."/>
            <person name="Neilson J.A."/>
            <person name="Onodera N.T."/>
            <person name="Poole A.M."/>
            <person name="Pritham E.J."/>
            <person name="Richards T.A."/>
            <person name="Rocap G."/>
            <person name="Roy S.W."/>
            <person name="Sarai C."/>
            <person name="Schaack S."/>
            <person name="Shirato S."/>
            <person name="Slamovits C.H."/>
            <person name="Spencer D.F."/>
            <person name="Suzuki S."/>
            <person name="Worden A.Z."/>
            <person name="Zauner S."/>
            <person name="Barry K."/>
            <person name="Bell C."/>
            <person name="Bharti A.K."/>
            <person name="Crow J.A."/>
            <person name="Grimwood J."/>
            <person name="Kramer R."/>
            <person name="Lindquist E."/>
            <person name="Lucas S."/>
            <person name="Salamov A."/>
            <person name="McFadden G.I."/>
            <person name="Lane C.E."/>
            <person name="Keeling P.J."/>
            <person name="Gray M.W."/>
            <person name="Grigoriev I.V."/>
            <person name="Archibald J.M."/>
        </authorList>
    </citation>
    <scope>NUCLEOTIDE SEQUENCE</scope>
    <source>
        <strain evidence="11">CCMP2712</strain>
    </source>
</reference>